<name>E3JCT0_PSEI1</name>
<protein>
    <submittedName>
        <fullName evidence="2">Alcohol dehydrogenase zinc-binding domain protein</fullName>
    </submittedName>
</protein>
<dbReference type="PANTHER" id="PTHR44013:SF1">
    <property type="entry name" value="ZINC-TYPE ALCOHOL DEHYDROGENASE-LIKE PROTEIN C16A3.02C"/>
    <property type="match status" value="1"/>
</dbReference>
<dbReference type="eggNOG" id="COG0604">
    <property type="taxonomic scope" value="Bacteria"/>
</dbReference>
<dbReference type="SUPFAM" id="SSF51735">
    <property type="entry name" value="NAD(P)-binding Rossmann-fold domains"/>
    <property type="match status" value="1"/>
</dbReference>
<sequence>MVTMRAISQTTFGGPEVLQIVEVDRPAAGRGEVQLKVSAAGVNPADWKARAGLLTASVPEPFILGLDVAGVVTAVGPDVTRFAVGDEVHGFTFPPRGAHADYTVAPQEALAPAAGLDPLVAAALPIAGLTAWQALVRVADVRPGQRVLVHAAAGGVGHLAVQIAKSLGAYVIGTARPAKHEYLRELGADELVDYTSVDFAEVLREIDVVIDPMAEDYGVRSLEVLAAGGVLIDVRGTGPDRDEVRALAARRGPRFVQFRVERSGDDLRRLDELVTCEALRVDVGQTLPLTEAAKAHELIETGRTRGKIVLLP</sequence>
<dbReference type="InterPro" id="IPR036291">
    <property type="entry name" value="NAD(P)-bd_dom_sf"/>
</dbReference>
<dbReference type="EMBL" id="CP002299">
    <property type="protein sequence ID" value="ADP79920.1"/>
    <property type="molecule type" value="Genomic_DNA"/>
</dbReference>
<proteinExistence type="predicted"/>
<dbReference type="Proteomes" id="UP000002484">
    <property type="component" value="Chromosome"/>
</dbReference>
<dbReference type="PROSITE" id="PS01162">
    <property type="entry name" value="QOR_ZETA_CRYSTAL"/>
    <property type="match status" value="1"/>
</dbReference>
<dbReference type="GO" id="GO:0016491">
    <property type="term" value="F:oxidoreductase activity"/>
    <property type="evidence" value="ECO:0007669"/>
    <property type="project" value="InterPro"/>
</dbReference>
<dbReference type="STRING" id="298654.FraEuI1c_1868"/>
<dbReference type="AlphaFoldDB" id="E3JCT0"/>
<keyword evidence="3" id="KW-1185">Reference proteome</keyword>
<dbReference type="InParanoid" id="E3JCT0"/>
<gene>
    <name evidence="2" type="ordered locus">FraEuI1c_1868</name>
</gene>
<dbReference type="SUPFAM" id="SSF50129">
    <property type="entry name" value="GroES-like"/>
    <property type="match status" value="1"/>
</dbReference>
<dbReference type="InterPro" id="IPR020843">
    <property type="entry name" value="ER"/>
</dbReference>
<dbReference type="InterPro" id="IPR013154">
    <property type="entry name" value="ADH-like_N"/>
</dbReference>
<dbReference type="Gene3D" id="3.40.50.720">
    <property type="entry name" value="NAD(P)-binding Rossmann-like Domain"/>
    <property type="match status" value="1"/>
</dbReference>
<dbReference type="InterPro" id="IPR052733">
    <property type="entry name" value="Chloroplast_QOR"/>
</dbReference>
<dbReference type="KEGG" id="fri:FraEuI1c_1868"/>
<reference evidence="2 3" key="1">
    <citation type="submission" date="2010-10" db="EMBL/GenBank/DDBJ databases">
        <title>Complete sequence of Frankia sp. EuI1c.</title>
        <authorList>
            <consortium name="US DOE Joint Genome Institute"/>
            <person name="Lucas S."/>
            <person name="Copeland A."/>
            <person name="Lapidus A."/>
            <person name="Cheng J.-F."/>
            <person name="Bruce D."/>
            <person name="Goodwin L."/>
            <person name="Pitluck S."/>
            <person name="Chertkov O."/>
            <person name="Detter J.C."/>
            <person name="Han C."/>
            <person name="Tapia R."/>
            <person name="Land M."/>
            <person name="Hauser L."/>
            <person name="Jeffries C."/>
            <person name="Kyrpides N."/>
            <person name="Ivanova N."/>
            <person name="Mikhailova N."/>
            <person name="Beauchemin N."/>
            <person name="Sen A."/>
            <person name="Sur S.A."/>
            <person name="Gtari M."/>
            <person name="Wall L."/>
            <person name="Tisa L."/>
            <person name="Woyke T."/>
        </authorList>
    </citation>
    <scope>NUCLEOTIDE SEQUENCE [LARGE SCALE GENOMIC DNA]</scope>
    <source>
        <strain evidence="3">DSM 45817 / CECT 9037 / EuI1c</strain>
    </source>
</reference>
<dbReference type="InterPro" id="IPR002364">
    <property type="entry name" value="Quin_OxRdtase/zeta-crystal_CS"/>
</dbReference>
<dbReference type="InterPro" id="IPR011032">
    <property type="entry name" value="GroES-like_sf"/>
</dbReference>
<dbReference type="PANTHER" id="PTHR44013">
    <property type="entry name" value="ZINC-TYPE ALCOHOL DEHYDROGENASE-LIKE PROTEIN C16A3.02C"/>
    <property type="match status" value="1"/>
</dbReference>
<evidence type="ECO:0000259" key="1">
    <source>
        <dbReference type="SMART" id="SM00829"/>
    </source>
</evidence>
<evidence type="ECO:0000313" key="2">
    <source>
        <dbReference type="EMBL" id="ADP79920.1"/>
    </source>
</evidence>
<organism evidence="2 3">
    <name type="scientific">Pseudofrankia inefficax (strain DSM 45817 / CECT 9037 / DDB 130130 / EuI1c)</name>
    <name type="common">Frankia inefficax</name>
    <dbReference type="NCBI Taxonomy" id="298654"/>
    <lineage>
        <taxon>Bacteria</taxon>
        <taxon>Bacillati</taxon>
        <taxon>Actinomycetota</taxon>
        <taxon>Actinomycetes</taxon>
        <taxon>Frankiales</taxon>
        <taxon>Frankiaceae</taxon>
        <taxon>Pseudofrankia</taxon>
    </lineage>
</organism>
<dbReference type="Gene3D" id="3.90.180.10">
    <property type="entry name" value="Medium-chain alcohol dehydrogenases, catalytic domain"/>
    <property type="match status" value="1"/>
</dbReference>
<evidence type="ECO:0000313" key="3">
    <source>
        <dbReference type="Proteomes" id="UP000002484"/>
    </source>
</evidence>
<dbReference type="Pfam" id="PF08240">
    <property type="entry name" value="ADH_N"/>
    <property type="match status" value="1"/>
</dbReference>
<dbReference type="SMART" id="SM00829">
    <property type="entry name" value="PKS_ER"/>
    <property type="match status" value="1"/>
</dbReference>
<dbReference type="CDD" id="cd05289">
    <property type="entry name" value="MDR_like_2"/>
    <property type="match status" value="1"/>
</dbReference>
<feature type="domain" description="Enoyl reductase (ER)" evidence="1">
    <location>
        <begin position="13"/>
        <end position="310"/>
    </location>
</feature>
<dbReference type="HOGENOM" id="CLU_026673_3_3_11"/>
<dbReference type="GO" id="GO:0008270">
    <property type="term" value="F:zinc ion binding"/>
    <property type="evidence" value="ECO:0007669"/>
    <property type="project" value="InterPro"/>
</dbReference>
<dbReference type="Pfam" id="PF13602">
    <property type="entry name" value="ADH_zinc_N_2"/>
    <property type="match status" value="1"/>
</dbReference>
<accession>E3JCT0</accession>